<keyword evidence="2" id="KW-0186">Copper</keyword>
<dbReference type="AlphaFoldDB" id="A0A218WNQ6"/>
<dbReference type="EMBL" id="MTKT01003794">
    <property type="protein sequence ID" value="OWM74253.1"/>
    <property type="molecule type" value="Genomic_DNA"/>
</dbReference>
<dbReference type="InterPro" id="IPR036460">
    <property type="entry name" value="Cu_amine_oxidase_C_sf"/>
</dbReference>
<sequence>MCAVSLQPLLDCPENAAFMDAYYASHDGSPVKMPNVFCIFERYAGDVMWRHTETAIPGKITEVRPEISLVVRMVSTVGNYDYIIDWEFTQSGSIRFKVGLTGLLEVRGSKYTHTDQISDEEYGILLAENTIGSRHDHFLTYHLDLDIDGEANSFVKSTLQMSKADGHPRSSHWKVVSEMAKTESDAKIRLGIDQAEFLFVNPNKRTRMGNLVGYRLIPGSVVGPLLSDDDYAQIRGAFTKYNVWVTPYNKYEKWAVGPLADQSRGDDTLATWSQRNRRIESEDIVLWYTLGLHHAPYQEDFPLMPTLSAGFELRPEKDKVALDNLSGEFRDNFFLQFTLVFKPNGDVRTFRLISNTPASRIVEILLDREIMN</sequence>
<evidence type="ECO:0000313" key="5">
    <source>
        <dbReference type="Proteomes" id="UP000197138"/>
    </source>
</evidence>
<dbReference type="Pfam" id="PF01179">
    <property type="entry name" value="Cu_amine_oxid"/>
    <property type="match status" value="1"/>
</dbReference>
<comment type="PTM">
    <text evidence="1 2">Topaquinone (TPQ) is generated by copper-dependent autoxidation of a specific tyrosyl residue.</text>
</comment>
<evidence type="ECO:0000313" key="4">
    <source>
        <dbReference type="EMBL" id="OWM74253.1"/>
    </source>
</evidence>
<evidence type="ECO:0000256" key="2">
    <source>
        <dbReference type="RuleBase" id="RU000672"/>
    </source>
</evidence>
<comment type="similarity">
    <text evidence="2">Belongs to the copper/topaquinone oxidase family.</text>
</comment>
<dbReference type="Gene3D" id="2.70.98.20">
    <property type="entry name" value="Copper amine oxidase, catalytic domain"/>
    <property type="match status" value="1"/>
</dbReference>
<dbReference type="GO" id="GO:0048038">
    <property type="term" value="F:quinone binding"/>
    <property type="evidence" value="ECO:0007669"/>
    <property type="project" value="InterPro"/>
</dbReference>
<dbReference type="PROSITE" id="PS01164">
    <property type="entry name" value="COPPER_AMINE_OXID_1"/>
    <property type="match status" value="1"/>
</dbReference>
<protein>
    <recommendedName>
        <fullName evidence="2">Amine oxidase</fullName>
        <ecNumber evidence="2">1.4.3.-</ecNumber>
    </recommendedName>
</protein>
<dbReference type="GO" id="GO:0009308">
    <property type="term" value="P:amine metabolic process"/>
    <property type="evidence" value="ECO:0007669"/>
    <property type="project" value="UniProtKB-UniRule"/>
</dbReference>
<dbReference type="EC" id="1.4.3.-" evidence="2"/>
<organism evidence="4 5">
    <name type="scientific">Punica granatum</name>
    <name type="common">Pomegranate</name>
    <dbReference type="NCBI Taxonomy" id="22663"/>
    <lineage>
        <taxon>Eukaryota</taxon>
        <taxon>Viridiplantae</taxon>
        <taxon>Streptophyta</taxon>
        <taxon>Embryophyta</taxon>
        <taxon>Tracheophyta</taxon>
        <taxon>Spermatophyta</taxon>
        <taxon>Magnoliopsida</taxon>
        <taxon>eudicotyledons</taxon>
        <taxon>Gunneridae</taxon>
        <taxon>Pentapetalae</taxon>
        <taxon>rosids</taxon>
        <taxon>malvids</taxon>
        <taxon>Myrtales</taxon>
        <taxon>Lythraceae</taxon>
        <taxon>Punica</taxon>
    </lineage>
</organism>
<proteinExistence type="inferred from homology"/>
<keyword evidence="1 2" id="KW-0801">TPQ</keyword>
<comment type="caution">
    <text evidence="4">The sequence shown here is derived from an EMBL/GenBank/DDBJ whole genome shotgun (WGS) entry which is preliminary data.</text>
</comment>
<feature type="domain" description="Copper amine oxidase catalytic" evidence="3">
    <location>
        <begin position="2"/>
        <end position="316"/>
    </location>
</feature>
<dbReference type="InterPro" id="IPR049948">
    <property type="entry name" value="Cu_Am_ox_TPQ-bd"/>
</dbReference>
<dbReference type="GO" id="GO:0008131">
    <property type="term" value="F:primary methylamine oxidase activity"/>
    <property type="evidence" value="ECO:0007669"/>
    <property type="project" value="InterPro"/>
</dbReference>
<comment type="cofactor">
    <cofactor evidence="2">
        <name>Cu cation</name>
        <dbReference type="ChEBI" id="CHEBI:23378"/>
    </cofactor>
    <text evidence="2">Contains 1 topaquinone per subunit.</text>
</comment>
<gene>
    <name evidence="4" type="ORF">CDL15_Pgr008567</name>
</gene>
<keyword evidence="2" id="KW-0560">Oxidoreductase</keyword>
<dbReference type="Proteomes" id="UP000197138">
    <property type="component" value="Unassembled WGS sequence"/>
</dbReference>
<accession>A0A218WNQ6</accession>
<dbReference type="InterPro" id="IPR000269">
    <property type="entry name" value="Cu_amine_oxidase"/>
</dbReference>
<dbReference type="GO" id="GO:0009753">
    <property type="term" value="P:response to jasmonic acid"/>
    <property type="evidence" value="ECO:0007669"/>
    <property type="project" value="UniProtKB-ARBA"/>
</dbReference>
<dbReference type="PANTHER" id="PTHR10638:SF71">
    <property type="entry name" value="AMINE OXIDASE"/>
    <property type="match status" value="1"/>
</dbReference>
<dbReference type="GO" id="GO:0005507">
    <property type="term" value="F:copper ion binding"/>
    <property type="evidence" value="ECO:0007669"/>
    <property type="project" value="InterPro"/>
</dbReference>
<keyword evidence="2" id="KW-0479">Metal-binding</keyword>
<dbReference type="PANTHER" id="PTHR10638">
    <property type="entry name" value="COPPER AMINE OXIDASE"/>
    <property type="match status" value="1"/>
</dbReference>
<name>A0A218WNQ6_PUNGR</name>
<feature type="modified residue" description="2',4',5'-topaquinone" evidence="1">
    <location>
        <position position="80"/>
    </location>
</feature>
<dbReference type="InterPro" id="IPR015798">
    <property type="entry name" value="Cu_amine_oxidase_C"/>
</dbReference>
<evidence type="ECO:0000259" key="3">
    <source>
        <dbReference type="Pfam" id="PF01179"/>
    </source>
</evidence>
<dbReference type="SUPFAM" id="SSF49998">
    <property type="entry name" value="Amine oxidase catalytic domain"/>
    <property type="match status" value="1"/>
</dbReference>
<reference evidence="5" key="1">
    <citation type="journal article" date="2017" name="Plant J.">
        <title>The pomegranate (Punica granatum L.) genome and the genomics of punicalagin biosynthesis.</title>
        <authorList>
            <person name="Qin G."/>
            <person name="Xu C."/>
            <person name="Ming R."/>
            <person name="Tang H."/>
            <person name="Guyot R."/>
            <person name="Kramer E.M."/>
            <person name="Hu Y."/>
            <person name="Yi X."/>
            <person name="Qi Y."/>
            <person name="Xu X."/>
            <person name="Gao Z."/>
            <person name="Pan H."/>
            <person name="Jian J."/>
            <person name="Tian Y."/>
            <person name="Yue Z."/>
            <person name="Xu Y."/>
        </authorList>
    </citation>
    <scope>NUCLEOTIDE SEQUENCE [LARGE SCALE GENOMIC DNA]</scope>
    <source>
        <strain evidence="5">cv. Dabenzi</strain>
    </source>
</reference>
<evidence type="ECO:0000256" key="1">
    <source>
        <dbReference type="PIRSR" id="PIRSR600269-51"/>
    </source>
</evidence>